<accession>A0A4Z0YLX2</accession>
<sequence length="157" mass="16924">MDPTLSSVVLNPSSLSGKLNERGTNPLSWQNYTLTTNVIAGVAVGFVIYISSAPVIYFINAFLEAIFGNSQSGNDVFGDKGPKILTATAASAVYKLCVSIKNELSEKATAKFDVSGTTNGLGTATGRFEGRAKMFIFEQAATWRRICHDDYGIDWKP</sequence>
<keyword evidence="3" id="KW-1185">Reference proteome</keyword>
<dbReference type="Proteomes" id="UP000297716">
    <property type="component" value="Unassembled WGS sequence"/>
</dbReference>
<keyword evidence="1" id="KW-0472">Membrane</keyword>
<organism evidence="2 3">
    <name type="scientific">Xylaria hypoxylon</name>
    <dbReference type="NCBI Taxonomy" id="37992"/>
    <lineage>
        <taxon>Eukaryota</taxon>
        <taxon>Fungi</taxon>
        <taxon>Dikarya</taxon>
        <taxon>Ascomycota</taxon>
        <taxon>Pezizomycotina</taxon>
        <taxon>Sordariomycetes</taxon>
        <taxon>Xylariomycetidae</taxon>
        <taxon>Xylariales</taxon>
        <taxon>Xylariaceae</taxon>
        <taxon>Xylaria</taxon>
    </lineage>
</organism>
<evidence type="ECO:0000313" key="2">
    <source>
        <dbReference type="EMBL" id="TGJ79633.1"/>
    </source>
</evidence>
<dbReference type="EMBL" id="SKBN01000273">
    <property type="protein sequence ID" value="TGJ79633.1"/>
    <property type="molecule type" value="Genomic_DNA"/>
</dbReference>
<proteinExistence type="predicted"/>
<dbReference type="AlphaFoldDB" id="A0A4Z0YLX2"/>
<dbReference type="OrthoDB" id="5320272at2759"/>
<keyword evidence="1" id="KW-0812">Transmembrane</keyword>
<comment type="caution">
    <text evidence="2">The sequence shown here is derived from an EMBL/GenBank/DDBJ whole genome shotgun (WGS) entry which is preliminary data.</text>
</comment>
<name>A0A4Z0YLX2_9PEZI</name>
<gene>
    <name evidence="2" type="ORF">E0Z10_g9133</name>
</gene>
<evidence type="ECO:0000256" key="1">
    <source>
        <dbReference type="SAM" id="Phobius"/>
    </source>
</evidence>
<reference evidence="2 3" key="1">
    <citation type="submission" date="2019-03" db="EMBL/GenBank/DDBJ databases">
        <title>Draft genome sequence of Xylaria hypoxylon DSM 108379, a ubiquitous saprotrophic-parasitic fungi on hardwood.</title>
        <authorList>
            <person name="Buettner E."/>
            <person name="Leonhardt S."/>
            <person name="Gebauer A.M."/>
            <person name="Liers C."/>
            <person name="Hofrichter M."/>
            <person name="Kellner H."/>
        </authorList>
    </citation>
    <scope>NUCLEOTIDE SEQUENCE [LARGE SCALE GENOMIC DNA]</scope>
    <source>
        <strain evidence="2 3">DSM 108379</strain>
    </source>
</reference>
<keyword evidence="1" id="KW-1133">Transmembrane helix</keyword>
<protein>
    <submittedName>
        <fullName evidence="2">Uncharacterized protein</fullName>
    </submittedName>
</protein>
<evidence type="ECO:0000313" key="3">
    <source>
        <dbReference type="Proteomes" id="UP000297716"/>
    </source>
</evidence>
<feature type="transmembrane region" description="Helical" evidence="1">
    <location>
        <begin position="38"/>
        <end position="63"/>
    </location>
</feature>